<reference evidence="1 2" key="1">
    <citation type="submission" date="2024-06" db="EMBL/GenBank/DDBJ databases">
        <title>Genomic Encyclopedia of Type Strains, Phase V (KMG-V): Genome sequencing to study the core and pangenomes of soil and plant-associated prokaryotes.</title>
        <authorList>
            <person name="Whitman W."/>
        </authorList>
    </citation>
    <scope>NUCLEOTIDE SEQUENCE [LARGE SCALE GENOMIC DNA]</scope>
    <source>
        <strain evidence="1 2">USDA 160</strain>
    </source>
</reference>
<dbReference type="PANTHER" id="PTHR22939">
    <property type="entry name" value="SERINE PROTEASE FAMILY S1C HTRA-RELATED"/>
    <property type="match status" value="1"/>
</dbReference>
<dbReference type="PROSITE" id="PS51257">
    <property type="entry name" value="PROKAR_LIPOPROTEIN"/>
    <property type="match status" value="1"/>
</dbReference>
<proteinExistence type="predicted"/>
<keyword evidence="1" id="KW-0378">Hydrolase</keyword>
<gene>
    <name evidence="1" type="ORF">ABIF63_008588</name>
</gene>
<dbReference type="Pfam" id="PF13365">
    <property type="entry name" value="Trypsin_2"/>
    <property type="match status" value="1"/>
</dbReference>
<accession>A0ABV2S7D9</accession>
<dbReference type="GO" id="GO:0008233">
    <property type="term" value="F:peptidase activity"/>
    <property type="evidence" value="ECO:0007669"/>
    <property type="project" value="UniProtKB-KW"/>
</dbReference>
<dbReference type="InterPro" id="IPR009003">
    <property type="entry name" value="Peptidase_S1_PA"/>
</dbReference>
<keyword evidence="2" id="KW-1185">Reference proteome</keyword>
<dbReference type="Proteomes" id="UP001549291">
    <property type="component" value="Unassembled WGS sequence"/>
</dbReference>
<dbReference type="EMBL" id="JBEPTQ010000002">
    <property type="protein sequence ID" value="MET4724482.1"/>
    <property type="molecule type" value="Genomic_DNA"/>
</dbReference>
<evidence type="ECO:0000313" key="2">
    <source>
        <dbReference type="Proteomes" id="UP001549291"/>
    </source>
</evidence>
<dbReference type="RefSeq" id="WP_354270385.1">
    <property type="nucleotide sequence ID" value="NZ_JBEPTQ010000002.1"/>
</dbReference>
<sequence length="249" mass="26196">MLRSTFCRCLRWISFSVWGLALVVGSGACWGDDLYRERGETSSTTSLAPLVKRISPAVVGIRGWGVPSESRIFDPEAGFPDPPLPREWQGAGVIVDALVGLIVTANHLVANATVVKALLQDGRALSAAVLVRSERDDVALLRIEADDLRALTLEKPGALDVGEPVLAIGNPQDWGQSVTSGIVSALHRSCPGIANSDLIQSDVLVGQGSSGGALVNLRGRLIGVIVARRGGFAFAAPVEAVERLFVAAQ</sequence>
<protein>
    <submittedName>
        <fullName evidence="1">S1-C subfamily serine protease</fullName>
    </submittedName>
</protein>
<dbReference type="SUPFAM" id="SSF50494">
    <property type="entry name" value="Trypsin-like serine proteases"/>
    <property type="match status" value="1"/>
</dbReference>
<dbReference type="Gene3D" id="2.40.10.120">
    <property type="match status" value="1"/>
</dbReference>
<dbReference type="InterPro" id="IPR001940">
    <property type="entry name" value="Peptidase_S1C"/>
</dbReference>
<comment type="caution">
    <text evidence="1">The sequence shown here is derived from an EMBL/GenBank/DDBJ whole genome shotgun (WGS) entry which is preliminary data.</text>
</comment>
<dbReference type="PRINTS" id="PR00834">
    <property type="entry name" value="PROTEASES2C"/>
</dbReference>
<dbReference type="GO" id="GO:0006508">
    <property type="term" value="P:proteolysis"/>
    <property type="evidence" value="ECO:0007669"/>
    <property type="project" value="UniProtKB-KW"/>
</dbReference>
<dbReference type="PANTHER" id="PTHR22939:SF129">
    <property type="entry name" value="SERINE PROTEASE HTRA2, MITOCHONDRIAL"/>
    <property type="match status" value="1"/>
</dbReference>
<name>A0ABV2S7D9_BRAJP</name>
<evidence type="ECO:0000313" key="1">
    <source>
        <dbReference type="EMBL" id="MET4724482.1"/>
    </source>
</evidence>
<organism evidence="1 2">
    <name type="scientific">Bradyrhizobium japonicum</name>
    <dbReference type="NCBI Taxonomy" id="375"/>
    <lineage>
        <taxon>Bacteria</taxon>
        <taxon>Pseudomonadati</taxon>
        <taxon>Pseudomonadota</taxon>
        <taxon>Alphaproteobacteria</taxon>
        <taxon>Hyphomicrobiales</taxon>
        <taxon>Nitrobacteraceae</taxon>
        <taxon>Bradyrhizobium</taxon>
    </lineage>
</organism>
<keyword evidence="1" id="KW-0645">Protease</keyword>